<gene>
    <name evidence="2" type="ORF">SAMN05421762_2146</name>
</gene>
<accession>A0A1I1LVH5</accession>
<dbReference type="InterPro" id="IPR029058">
    <property type="entry name" value="AB_hydrolase_fold"/>
</dbReference>
<protein>
    <submittedName>
        <fullName evidence="2">Lysophospholipase</fullName>
    </submittedName>
</protein>
<proteinExistence type="predicted"/>
<dbReference type="Pfam" id="PF12146">
    <property type="entry name" value="Hydrolase_4"/>
    <property type="match status" value="1"/>
</dbReference>
<keyword evidence="3" id="KW-1185">Reference proteome</keyword>
<dbReference type="InterPro" id="IPR051044">
    <property type="entry name" value="MAG_DAG_Lipase"/>
</dbReference>
<dbReference type="AlphaFoldDB" id="A0A1I1LVH5"/>
<feature type="domain" description="Serine aminopeptidase S33" evidence="1">
    <location>
        <begin position="40"/>
        <end position="293"/>
    </location>
</feature>
<dbReference type="Proteomes" id="UP000231644">
    <property type="component" value="Unassembled WGS sequence"/>
</dbReference>
<reference evidence="2 3" key="1">
    <citation type="submission" date="2016-10" db="EMBL/GenBank/DDBJ databases">
        <authorList>
            <person name="de Groot N.N."/>
        </authorList>
    </citation>
    <scope>NUCLEOTIDE SEQUENCE [LARGE SCALE GENOMIC DNA]</scope>
    <source>
        <strain evidence="2 3">DSM 29619</strain>
    </source>
</reference>
<dbReference type="Gene3D" id="3.40.50.1820">
    <property type="entry name" value="alpha/beta hydrolase"/>
    <property type="match status" value="1"/>
</dbReference>
<dbReference type="STRING" id="517719.SAMN05421762_2146"/>
<dbReference type="InterPro" id="IPR022742">
    <property type="entry name" value="Hydrolase_4"/>
</dbReference>
<evidence type="ECO:0000259" key="1">
    <source>
        <dbReference type="Pfam" id="PF12146"/>
    </source>
</evidence>
<name>A0A1I1LVH5_9RHOB</name>
<sequence length="322" mass="35324">MEDAPFYDDIAEGPSGGQAVWTRTTDGLRIRVGWWPAKGAAKGTVLIFPGRTEYIEKYGRDAVELTRAGYAVLAIDWRGQGIADRMVANARVGHVGEFTDYQRDVAAVLDVARSAQLPKPWHVLGHSMGGCIALRSVMEGLEVNSAIFSAPMWGIRMAAPTRPAAWALSWSGSVLGLGHLMAPGTKEEPYPLDAAFEDNKLTSDRDMYDYMRRQLIEHPDLSIGGPSLHWLNQALAETLALARRPAPALPCLTFLGDAEAIVDPARVLTRMHNWPEGELVMLPDARHEVLMETPETRAKIFDRLIPFLNDHATAPPAPARSA</sequence>
<dbReference type="EMBL" id="FOLX01000001">
    <property type="protein sequence ID" value="SFC77227.1"/>
    <property type="molecule type" value="Genomic_DNA"/>
</dbReference>
<evidence type="ECO:0000313" key="3">
    <source>
        <dbReference type="Proteomes" id="UP000231644"/>
    </source>
</evidence>
<dbReference type="RefSeq" id="WP_093454320.1">
    <property type="nucleotide sequence ID" value="NZ_FNZG01000004.1"/>
</dbReference>
<evidence type="ECO:0000313" key="2">
    <source>
        <dbReference type="EMBL" id="SFC77227.1"/>
    </source>
</evidence>
<dbReference type="SUPFAM" id="SSF53474">
    <property type="entry name" value="alpha/beta-Hydrolases"/>
    <property type="match status" value="1"/>
</dbReference>
<dbReference type="OrthoDB" id="9788260at2"/>
<dbReference type="PANTHER" id="PTHR11614">
    <property type="entry name" value="PHOSPHOLIPASE-RELATED"/>
    <property type="match status" value="1"/>
</dbReference>
<organism evidence="2 3">
    <name type="scientific">Pseudooceanicola nitratireducens</name>
    <dbReference type="NCBI Taxonomy" id="517719"/>
    <lineage>
        <taxon>Bacteria</taxon>
        <taxon>Pseudomonadati</taxon>
        <taxon>Pseudomonadota</taxon>
        <taxon>Alphaproteobacteria</taxon>
        <taxon>Rhodobacterales</taxon>
        <taxon>Paracoccaceae</taxon>
        <taxon>Pseudooceanicola</taxon>
    </lineage>
</organism>